<feature type="region of interest" description="Disordered" evidence="3">
    <location>
        <begin position="362"/>
        <end position="385"/>
    </location>
</feature>
<dbReference type="AlphaFoldDB" id="A0A0M0JGT5"/>
<evidence type="ECO:0000256" key="2">
    <source>
        <dbReference type="ARBA" id="ARBA00022837"/>
    </source>
</evidence>
<feature type="region of interest" description="Disordered" evidence="3">
    <location>
        <begin position="262"/>
        <end position="298"/>
    </location>
</feature>
<dbReference type="PANTHER" id="PTHR45911">
    <property type="entry name" value="C2 DOMAIN-CONTAINING PROTEIN"/>
    <property type="match status" value="1"/>
</dbReference>
<dbReference type="EMBL" id="JWZX01002924">
    <property type="protein sequence ID" value="KOO25826.1"/>
    <property type="molecule type" value="Genomic_DNA"/>
</dbReference>
<organism evidence="5 6">
    <name type="scientific">Chrysochromulina tobinii</name>
    <dbReference type="NCBI Taxonomy" id="1460289"/>
    <lineage>
        <taxon>Eukaryota</taxon>
        <taxon>Haptista</taxon>
        <taxon>Haptophyta</taxon>
        <taxon>Prymnesiophyceae</taxon>
        <taxon>Prymnesiales</taxon>
        <taxon>Chrysochromulinaceae</taxon>
        <taxon>Chrysochromulina</taxon>
    </lineage>
</organism>
<dbReference type="SUPFAM" id="SSF49562">
    <property type="entry name" value="C2 domain (Calcium/lipid-binding domain, CaLB)"/>
    <property type="match status" value="1"/>
</dbReference>
<dbReference type="CDD" id="cd00030">
    <property type="entry name" value="C2"/>
    <property type="match status" value="1"/>
</dbReference>
<dbReference type="PROSITE" id="PS50004">
    <property type="entry name" value="C2"/>
    <property type="match status" value="1"/>
</dbReference>
<feature type="region of interest" description="Disordered" evidence="3">
    <location>
        <begin position="1"/>
        <end position="63"/>
    </location>
</feature>
<protein>
    <submittedName>
        <fullName evidence="5">C2 domain-containing protein</fullName>
    </submittedName>
</protein>
<dbReference type="OrthoDB" id="73919at2759"/>
<keyword evidence="1" id="KW-0479">Metal-binding</keyword>
<feature type="region of interest" description="Disordered" evidence="3">
    <location>
        <begin position="591"/>
        <end position="647"/>
    </location>
</feature>
<dbReference type="SMART" id="SM00239">
    <property type="entry name" value="C2"/>
    <property type="match status" value="1"/>
</dbReference>
<feature type="compositionally biased region" description="Basic and acidic residues" evidence="3">
    <location>
        <begin position="7"/>
        <end position="19"/>
    </location>
</feature>
<dbReference type="InterPro" id="IPR000008">
    <property type="entry name" value="C2_dom"/>
</dbReference>
<dbReference type="Gene3D" id="2.60.40.150">
    <property type="entry name" value="C2 domain"/>
    <property type="match status" value="1"/>
</dbReference>
<feature type="compositionally biased region" description="Basic and acidic residues" evidence="3">
    <location>
        <begin position="362"/>
        <end position="372"/>
    </location>
</feature>
<comment type="caution">
    <text evidence="5">The sequence shown here is derived from an EMBL/GenBank/DDBJ whole genome shotgun (WGS) entry which is preliminary data.</text>
</comment>
<accession>A0A0M0JGT5</accession>
<feature type="compositionally biased region" description="Pro residues" evidence="3">
    <location>
        <begin position="623"/>
        <end position="634"/>
    </location>
</feature>
<dbReference type="Proteomes" id="UP000037460">
    <property type="component" value="Unassembled WGS sequence"/>
</dbReference>
<feature type="compositionally biased region" description="Low complexity" evidence="3">
    <location>
        <begin position="262"/>
        <end position="284"/>
    </location>
</feature>
<dbReference type="Pfam" id="PF00168">
    <property type="entry name" value="C2"/>
    <property type="match status" value="1"/>
</dbReference>
<evidence type="ECO:0000259" key="4">
    <source>
        <dbReference type="PROSITE" id="PS50004"/>
    </source>
</evidence>
<feature type="compositionally biased region" description="Pro residues" evidence="3">
    <location>
        <begin position="593"/>
        <end position="602"/>
    </location>
</feature>
<evidence type="ECO:0000313" key="6">
    <source>
        <dbReference type="Proteomes" id="UP000037460"/>
    </source>
</evidence>
<evidence type="ECO:0000313" key="5">
    <source>
        <dbReference type="EMBL" id="KOO25826.1"/>
    </source>
</evidence>
<evidence type="ECO:0000256" key="1">
    <source>
        <dbReference type="ARBA" id="ARBA00022723"/>
    </source>
</evidence>
<dbReference type="InterPro" id="IPR035892">
    <property type="entry name" value="C2_domain_sf"/>
</dbReference>
<dbReference type="GO" id="GO:0046872">
    <property type="term" value="F:metal ion binding"/>
    <property type="evidence" value="ECO:0007669"/>
    <property type="project" value="UniProtKB-KW"/>
</dbReference>
<keyword evidence="2" id="KW-0106">Calcium</keyword>
<gene>
    <name evidence="5" type="ORF">Ctob_008020</name>
</gene>
<reference evidence="6" key="1">
    <citation type="journal article" date="2015" name="PLoS Genet.">
        <title>Genome Sequence and Transcriptome Analyses of Chrysochromulina tobin: Metabolic Tools for Enhanced Algal Fitness in the Prominent Order Prymnesiales (Haptophyceae).</title>
        <authorList>
            <person name="Hovde B.T."/>
            <person name="Deodato C.R."/>
            <person name="Hunsperger H.M."/>
            <person name="Ryken S.A."/>
            <person name="Yost W."/>
            <person name="Jha R.K."/>
            <person name="Patterson J."/>
            <person name="Monnat R.J. Jr."/>
            <person name="Barlow S.B."/>
            <person name="Starkenburg S.R."/>
            <person name="Cattolico R.A."/>
        </authorList>
    </citation>
    <scope>NUCLEOTIDE SEQUENCE</scope>
    <source>
        <strain evidence="6">CCMP291</strain>
    </source>
</reference>
<name>A0A0M0JGT5_9EUKA</name>
<feature type="domain" description="C2" evidence="4">
    <location>
        <begin position="444"/>
        <end position="564"/>
    </location>
</feature>
<sequence>MGSWNRKQREEREKKEAEAKALAIATSPKPLPKPHPLPPYAGAIPRAPPPLSGRRSPPLLPSDQAKLRPARLAPLVCFTNTRIAAAAPRAARLEPHQQLPQRLQFFLRTRITNRVGYDVKGFSFPEYTDDKYLLTATVQPGYESAGPTFLLDEKIVRHHVIGCTTWPSAEPYLKGELHLEIVVPSTDKVNPSVFPTTMIINAGNQTHRGDSHNEKPVTLQHTMGSNAVTGNELPRINVPCTPKPQRPPPKVRAVFDELSRPATASGATASGASAVVASDTDAPAGAPPAASPSSTSSEMRVLDIARLPLALRALGADLDSWAGKAALQVAHGWAKLGGDATLDLFEFSQAARELEMTKPPILKRDSPRRTSEGGRSWRHGSPYQTGVRERTKLVETIEGKVEGTDAGDRKRLNVALLGNKLKGGAAEGRDDVMTGAAEGRDDVMTGAAEGRDDGRRLEQAGLFVVELEGADGLKAVDMTNTSDPYVVLKLPGQEEWRSSVVPWKLNPRWDESASWPLASRRELVPLVLTLQVWDRNHFAQDKPLGELEVPLGQFADETRMDYRYDREPLAGEGHGATLTFALVWKPDKAAATPAPPIVPSTPAPRNVPSTISPGSHWEGPVTTRPPPSAMPDPYTPEIAPRVSHVDA</sequence>
<proteinExistence type="predicted"/>
<feature type="compositionally biased region" description="Pro residues" evidence="3">
    <location>
        <begin position="29"/>
        <end position="39"/>
    </location>
</feature>
<keyword evidence="6" id="KW-1185">Reference proteome</keyword>
<evidence type="ECO:0000256" key="3">
    <source>
        <dbReference type="SAM" id="MobiDB-lite"/>
    </source>
</evidence>